<dbReference type="Pfam" id="PF13354">
    <property type="entry name" value="Beta-lactamase2"/>
    <property type="match status" value="1"/>
</dbReference>
<dbReference type="GO" id="GO:0030655">
    <property type="term" value="P:beta-lactam antibiotic catabolic process"/>
    <property type="evidence" value="ECO:0007669"/>
    <property type="project" value="InterPro"/>
</dbReference>
<reference evidence="3 4" key="1">
    <citation type="submission" date="2018-06" db="EMBL/GenBank/DDBJ databases">
        <authorList>
            <consortium name="Pathogen Informatics"/>
            <person name="Doyle S."/>
        </authorList>
    </citation>
    <scope>NUCLEOTIDE SEQUENCE [LARGE SCALE GENOMIC DNA]</scope>
    <source>
        <strain evidence="3 4">NCTC13296</strain>
    </source>
</reference>
<feature type="domain" description="Beta-lactamase class A catalytic" evidence="2">
    <location>
        <begin position="146"/>
        <end position="289"/>
    </location>
</feature>
<dbReference type="Proteomes" id="UP000254569">
    <property type="component" value="Unassembled WGS sequence"/>
</dbReference>
<organism evidence="3 4">
    <name type="scientific">Rhodococcus gordoniae</name>
    <dbReference type="NCBI Taxonomy" id="223392"/>
    <lineage>
        <taxon>Bacteria</taxon>
        <taxon>Bacillati</taxon>
        <taxon>Actinomycetota</taxon>
        <taxon>Actinomycetes</taxon>
        <taxon>Mycobacteriales</taxon>
        <taxon>Nocardiaceae</taxon>
        <taxon>Rhodococcus</taxon>
    </lineage>
</organism>
<dbReference type="PANTHER" id="PTHR35333">
    <property type="entry name" value="BETA-LACTAMASE"/>
    <property type="match status" value="1"/>
</dbReference>
<protein>
    <submittedName>
        <fullName evidence="3">Lipoprotein</fullName>
    </submittedName>
</protein>
<evidence type="ECO:0000256" key="1">
    <source>
        <dbReference type="SAM" id="MobiDB-lite"/>
    </source>
</evidence>
<keyword evidence="4" id="KW-1185">Reference proteome</keyword>
<accession>A0A379LW55</accession>
<gene>
    <name evidence="3" type="ORF">NCTC13296_00409</name>
</gene>
<dbReference type="GO" id="GO:0046677">
    <property type="term" value="P:response to antibiotic"/>
    <property type="evidence" value="ECO:0007669"/>
    <property type="project" value="InterPro"/>
</dbReference>
<feature type="region of interest" description="Disordered" evidence="1">
    <location>
        <begin position="1"/>
        <end position="22"/>
    </location>
</feature>
<sequence length="344" mass="37178">MDRRYRPQHNGMQGPDMKRTRGRARSGAMMLCTAATLVVSGCDSMDPHPLPHEALGLASIADAGLDERNVSLSTAELPRQIDAAVALADSRGARLTVAVLDRESGTRVVGGSDEPFETASTVKLFIAEEVLYREAVGEVTLADEDRELIRSMLRSSDDNAATVLWEAYGGPEIVEHAVERHDLTGTTPPDPESWWWNTTTTASDMLTWYDDLLGDSASGEESAARIVGHLSEYTDEGVDGYDQSFGLPEGVGDSTDLGVKQGWMCCLAGEWLHLSTGFLGADHRFVVVVAAREAVTYDESDPLYETGFLPDTALYDATDDGSAQHARETVTLAVETTLGTAHRP</sequence>
<dbReference type="Gene3D" id="3.40.710.10">
    <property type="entry name" value="DD-peptidase/beta-lactamase superfamily"/>
    <property type="match status" value="1"/>
</dbReference>
<dbReference type="InterPro" id="IPR045155">
    <property type="entry name" value="Beta-lactam_cat"/>
</dbReference>
<evidence type="ECO:0000313" key="4">
    <source>
        <dbReference type="Proteomes" id="UP000254569"/>
    </source>
</evidence>
<dbReference type="AlphaFoldDB" id="A0A379LW55"/>
<evidence type="ECO:0000313" key="3">
    <source>
        <dbReference type="EMBL" id="SUE13588.1"/>
    </source>
</evidence>
<dbReference type="GO" id="GO:0008800">
    <property type="term" value="F:beta-lactamase activity"/>
    <property type="evidence" value="ECO:0007669"/>
    <property type="project" value="InterPro"/>
</dbReference>
<evidence type="ECO:0000259" key="2">
    <source>
        <dbReference type="Pfam" id="PF13354"/>
    </source>
</evidence>
<name>A0A379LW55_9NOCA</name>
<keyword evidence="3" id="KW-0449">Lipoprotein</keyword>
<dbReference type="PANTHER" id="PTHR35333:SF3">
    <property type="entry name" value="BETA-LACTAMASE-TYPE TRANSPEPTIDASE FOLD CONTAINING PROTEIN"/>
    <property type="match status" value="1"/>
</dbReference>
<dbReference type="SUPFAM" id="SSF56601">
    <property type="entry name" value="beta-lactamase/transpeptidase-like"/>
    <property type="match status" value="1"/>
</dbReference>
<dbReference type="InterPro" id="IPR000871">
    <property type="entry name" value="Beta-lactam_class-A"/>
</dbReference>
<proteinExistence type="predicted"/>
<dbReference type="InterPro" id="IPR012338">
    <property type="entry name" value="Beta-lactam/transpept-like"/>
</dbReference>
<dbReference type="EMBL" id="UGVI01000001">
    <property type="protein sequence ID" value="SUE13588.1"/>
    <property type="molecule type" value="Genomic_DNA"/>
</dbReference>